<evidence type="ECO:0000259" key="3">
    <source>
        <dbReference type="PROSITE" id="PS51186"/>
    </source>
</evidence>
<proteinExistence type="predicted"/>
<dbReference type="Proteomes" id="UP000468901">
    <property type="component" value="Unassembled WGS sequence"/>
</dbReference>
<reference evidence="4 5" key="1">
    <citation type="submission" date="2019-09" db="EMBL/GenBank/DDBJ databases">
        <title>Parvibaculum sedimenti sp. nov., isolated from sediment.</title>
        <authorList>
            <person name="Wang Y."/>
        </authorList>
    </citation>
    <scope>NUCLEOTIDE SEQUENCE [LARGE SCALE GENOMIC DNA]</scope>
    <source>
        <strain evidence="4 5">HXT-9</strain>
    </source>
</reference>
<name>A0A6N6VME5_9HYPH</name>
<organism evidence="4 5">
    <name type="scientific">Parvibaculum sedimenti</name>
    <dbReference type="NCBI Taxonomy" id="2608632"/>
    <lineage>
        <taxon>Bacteria</taxon>
        <taxon>Pseudomonadati</taxon>
        <taxon>Pseudomonadota</taxon>
        <taxon>Alphaproteobacteria</taxon>
        <taxon>Hyphomicrobiales</taxon>
        <taxon>Parvibaculaceae</taxon>
        <taxon>Parvibaculum</taxon>
    </lineage>
</organism>
<keyword evidence="1 4" id="KW-0808">Transferase</keyword>
<evidence type="ECO:0000256" key="2">
    <source>
        <dbReference type="ARBA" id="ARBA00023315"/>
    </source>
</evidence>
<dbReference type="InterPro" id="IPR016181">
    <property type="entry name" value="Acyl_CoA_acyltransferase"/>
</dbReference>
<evidence type="ECO:0000256" key="1">
    <source>
        <dbReference type="ARBA" id="ARBA00022679"/>
    </source>
</evidence>
<dbReference type="Pfam" id="PF00583">
    <property type="entry name" value="Acetyltransf_1"/>
    <property type="match status" value="1"/>
</dbReference>
<evidence type="ECO:0000313" key="5">
    <source>
        <dbReference type="Proteomes" id="UP000468901"/>
    </source>
</evidence>
<dbReference type="GO" id="GO:0016747">
    <property type="term" value="F:acyltransferase activity, transferring groups other than amino-acyl groups"/>
    <property type="evidence" value="ECO:0007669"/>
    <property type="project" value="InterPro"/>
</dbReference>
<evidence type="ECO:0000313" key="4">
    <source>
        <dbReference type="EMBL" id="KAB7742873.1"/>
    </source>
</evidence>
<sequence length="149" mass="16626">MEKSPLTIRPLETRDRAAWDGLWAGYLAFYETALAPEVTGDTWARLLSGALIGLVAVDGEDRPLGFAHALLHAGTWSPKPLCYLEDLFVLPKARGQGAARALIEALAARGRKEGWLRLYWQTARDNATAQALYDKLATRTNWLRYDLDL</sequence>
<dbReference type="CDD" id="cd04301">
    <property type="entry name" value="NAT_SF"/>
    <property type="match status" value="1"/>
</dbReference>
<comment type="caution">
    <text evidence="4">The sequence shown here is derived from an EMBL/GenBank/DDBJ whole genome shotgun (WGS) entry which is preliminary data.</text>
</comment>
<feature type="domain" description="N-acetyltransferase" evidence="3">
    <location>
        <begin position="6"/>
        <end position="149"/>
    </location>
</feature>
<dbReference type="Gene3D" id="3.40.630.30">
    <property type="match status" value="1"/>
</dbReference>
<dbReference type="PANTHER" id="PTHR43877">
    <property type="entry name" value="AMINOALKYLPHOSPHONATE N-ACETYLTRANSFERASE-RELATED-RELATED"/>
    <property type="match status" value="1"/>
</dbReference>
<dbReference type="AlphaFoldDB" id="A0A6N6VME5"/>
<protein>
    <submittedName>
        <fullName evidence="4">GNAT family N-acetyltransferase</fullName>
    </submittedName>
</protein>
<dbReference type="PANTHER" id="PTHR43877:SF2">
    <property type="entry name" value="AMINOALKYLPHOSPHONATE N-ACETYLTRANSFERASE-RELATED"/>
    <property type="match status" value="1"/>
</dbReference>
<dbReference type="PROSITE" id="PS51186">
    <property type="entry name" value="GNAT"/>
    <property type="match status" value="1"/>
</dbReference>
<dbReference type="RefSeq" id="WP_152214424.1">
    <property type="nucleotide sequence ID" value="NZ_WESC01000001.1"/>
</dbReference>
<gene>
    <name evidence="4" type="ORF">F2P47_01735</name>
</gene>
<dbReference type="EMBL" id="WESC01000001">
    <property type="protein sequence ID" value="KAB7742873.1"/>
    <property type="molecule type" value="Genomic_DNA"/>
</dbReference>
<dbReference type="InterPro" id="IPR050832">
    <property type="entry name" value="Bact_Acetyltransf"/>
</dbReference>
<dbReference type="SUPFAM" id="SSF55729">
    <property type="entry name" value="Acyl-CoA N-acyltransferases (Nat)"/>
    <property type="match status" value="1"/>
</dbReference>
<dbReference type="InterPro" id="IPR000182">
    <property type="entry name" value="GNAT_dom"/>
</dbReference>
<keyword evidence="5" id="KW-1185">Reference proteome</keyword>
<accession>A0A6N6VME5</accession>
<keyword evidence="2" id="KW-0012">Acyltransferase</keyword>